<dbReference type="GO" id="GO:0003677">
    <property type="term" value="F:DNA binding"/>
    <property type="evidence" value="ECO:0007669"/>
    <property type="project" value="InterPro"/>
</dbReference>
<accession>A0A5P1RCA5</accession>
<dbReference type="GO" id="GO:0016787">
    <property type="term" value="F:hydrolase activity"/>
    <property type="evidence" value="ECO:0007669"/>
    <property type="project" value="InterPro"/>
</dbReference>
<dbReference type="InterPro" id="IPR050742">
    <property type="entry name" value="Helicase_Restrict-Modif_Enz"/>
</dbReference>
<dbReference type="Proteomes" id="UP000324760">
    <property type="component" value="Chromosome"/>
</dbReference>
<sequence length="580" mass="66455">MTTYTLRPYQQEAVERTLQHFRKTTEPAVIVLPTGAGKSLVIAELARLAKGKIMILAHVKELVEQNHEKFIALGREAGIYSAGLKRKQTNYQITFASVQSISRNLDSLIDPYSLLIIDECHRLSEDEDSQYQKTIAHLRSLDPDLRILGLTATPYRLGLGWIYQYHYHGYIRSEDSKPFKFCIYELPLRYMISKGYLTPPRLEDAAIAQYDFSAITPDRFGQLPEKPVNELLTRCKRVTNSICQQIEALSEHRKGVMIFAATVKHAHEVLSYLPSQSSALITGETPPEQRDQLIRDFKSQHIKYLINVSVLTTGFDAPHVDMIAILRPTESVSLYQQIAGRGLRLSPNKTDCLIVDYAGNQFNLFHPEVGTTKPNPDSEPVMVFCPSCEFGNTFWGKKDTDGNVIEHYGRRCQATHLSEQGEPIQCDYRFRFKNCPFCNAENDIAARNCHQCHEAIIDPDDQLKKALQLKDALVMRCAGISIEIKESRVTVIYHDEQGETLQERFDFASPGQRQKFNQLFGRRFQHASKPIQFKKAREVEQLAHHLTSPDFVIARKKGKFWQISERIFDYEGKYRKAHQL</sequence>
<name>A0A5P1RCA5_9GAMM</name>
<keyword evidence="4" id="KW-1185">Reference proteome</keyword>
<evidence type="ECO:0000259" key="1">
    <source>
        <dbReference type="PROSITE" id="PS51192"/>
    </source>
</evidence>
<dbReference type="InterPro" id="IPR011332">
    <property type="entry name" value="Ribosomal_zn-bd"/>
</dbReference>
<keyword evidence="3" id="KW-0067">ATP-binding</keyword>
<dbReference type="PROSITE" id="PS51192">
    <property type="entry name" value="HELICASE_ATP_BIND_1"/>
    <property type="match status" value="1"/>
</dbReference>
<dbReference type="InterPro" id="IPR027417">
    <property type="entry name" value="P-loop_NTPase"/>
</dbReference>
<dbReference type="Gene3D" id="3.40.50.300">
    <property type="entry name" value="P-loop containing nucleotide triphosphate hydrolases"/>
    <property type="match status" value="2"/>
</dbReference>
<dbReference type="InterPro" id="IPR014001">
    <property type="entry name" value="Helicase_ATP-bd"/>
</dbReference>
<dbReference type="FunFam" id="3.40.50.300:FF:000794">
    <property type="entry name" value="ATP-dependent RNA helicase"/>
    <property type="match status" value="1"/>
</dbReference>
<dbReference type="Pfam" id="PF04851">
    <property type="entry name" value="ResIII"/>
    <property type="match status" value="1"/>
</dbReference>
<dbReference type="KEGG" id="ncu:F0U83_09340"/>
<evidence type="ECO:0000313" key="3">
    <source>
        <dbReference type="EMBL" id="QEQ96906.1"/>
    </source>
</evidence>
<dbReference type="EMBL" id="CP043869">
    <property type="protein sequence ID" value="QEQ96906.1"/>
    <property type="molecule type" value="Genomic_DNA"/>
</dbReference>
<dbReference type="PANTHER" id="PTHR47396:SF1">
    <property type="entry name" value="ATP-DEPENDENT HELICASE IRC3-RELATED"/>
    <property type="match status" value="1"/>
</dbReference>
<keyword evidence="3" id="KW-0347">Helicase</keyword>
<dbReference type="SUPFAM" id="SSF52540">
    <property type="entry name" value="P-loop containing nucleoside triphosphate hydrolases"/>
    <property type="match status" value="1"/>
</dbReference>
<dbReference type="InterPro" id="IPR006935">
    <property type="entry name" value="Helicase/UvrB_N"/>
</dbReference>
<dbReference type="AlphaFoldDB" id="A0A5P1RCA5"/>
<organism evidence="3 4">
    <name type="scientific">Neptunomonas concharum</name>
    <dbReference type="NCBI Taxonomy" id="1031538"/>
    <lineage>
        <taxon>Bacteria</taxon>
        <taxon>Pseudomonadati</taxon>
        <taxon>Pseudomonadota</taxon>
        <taxon>Gammaproteobacteria</taxon>
        <taxon>Oceanospirillales</taxon>
        <taxon>Oceanospirillaceae</taxon>
        <taxon>Neptunomonas</taxon>
    </lineage>
</organism>
<dbReference type="PROSITE" id="PS51194">
    <property type="entry name" value="HELICASE_CTER"/>
    <property type="match status" value="1"/>
</dbReference>
<dbReference type="InterPro" id="IPR001650">
    <property type="entry name" value="Helicase_C-like"/>
</dbReference>
<dbReference type="GO" id="GO:0005829">
    <property type="term" value="C:cytosol"/>
    <property type="evidence" value="ECO:0007669"/>
    <property type="project" value="TreeGrafter"/>
</dbReference>
<dbReference type="SMART" id="SM00490">
    <property type="entry name" value="HELICc"/>
    <property type="match status" value="1"/>
</dbReference>
<dbReference type="GO" id="GO:0005524">
    <property type="term" value="F:ATP binding"/>
    <property type="evidence" value="ECO:0007669"/>
    <property type="project" value="InterPro"/>
</dbReference>
<dbReference type="SMART" id="SM00487">
    <property type="entry name" value="DEXDc"/>
    <property type="match status" value="1"/>
</dbReference>
<dbReference type="Pfam" id="PF00271">
    <property type="entry name" value="Helicase_C"/>
    <property type="match status" value="1"/>
</dbReference>
<reference evidence="3 4" key="1">
    <citation type="journal article" date="2019" name="Biochem. Eng. J.">
        <title>Metabolic engineering of the marine bacteria Neptunomonas concharum for the production of acetoin and meso-2,3-butanediol from acetate.</title>
        <authorList>
            <person name="Li W."/>
            <person name="Pu N."/>
            <person name="Liu C.-X."/>
            <person name="Yuan Q.-P."/>
            <person name="Li Z.-J."/>
        </authorList>
    </citation>
    <scope>NUCLEOTIDE SEQUENCE [LARGE SCALE GENOMIC DNA]</scope>
    <source>
        <strain evidence="3 4">JCM17730</strain>
    </source>
</reference>
<feature type="domain" description="Helicase C-terminal" evidence="2">
    <location>
        <begin position="241"/>
        <end position="387"/>
    </location>
</feature>
<dbReference type="GO" id="GO:0006412">
    <property type="term" value="P:translation"/>
    <property type="evidence" value="ECO:0007669"/>
    <property type="project" value="InterPro"/>
</dbReference>
<evidence type="ECO:0000259" key="2">
    <source>
        <dbReference type="PROSITE" id="PS51194"/>
    </source>
</evidence>
<dbReference type="SUPFAM" id="SSF57829">
    <property type="entry name" value="Zn-binding ribosomal proteins"/>
    <property type="match status" value="1"/>
</dbReference>
<protein>
    <submittedName>
        <fullName evidence="3">DEAD/DEAH box helicase</fullName>
    </submittedName>
</protein>
<gene>
    <name evidence="3" type="ORF">F0U83_09340</name>
</gene>
<dbReference type="GO" id="GO:0004386">
    <property type="term" value="F:helicase activity"/>
    <property type="evidence" value="ECO:0007669"/>
    <property type="project" value="UniProtKB-KW"/>
</dbReference>
<dbReference type="RefSeq" id="WP_138988281.1">
    <property type="nucleotide sequence ID" value="NZ_CP043869.1"/>
</dbReference>
<keyword evidence="3" id="KW-0547">Nucleotide-binding</keyword>
<feature type="domain" description="Helicase ATP-binding" evidence="1">
    <location>
        <begin position="19"/>
        <end position="172"/>
    </location>
</feature>
<dbReference type="PANTHER" id="PTHR47396">
    <property type="entry name" value="TYPE I RESTRICTION ENZYME ECOKI R PROTEIN"/>
    <property type="match status" value="1"/>
</dbReference>
<evidence type="ECO:0000313" key="4">
    <source>
        <dbReference type="Proteomes" id="UP000324760"/>
    </source>
</evidence>
<dbReference type="OrthoDB" id="9802848at2"/>
<keyword evidence="3" id="KW-0378">Hydrolase</keyword>
<proteinExistence type="predicted"/>